<evidence type="ECO:0000313" key="2">
    <source>
        <dbReference type="EMBL" id="RXR33595.1"/>
    </source>
</evidence>
<feature type="transmembrane region" description="Helical" evidence="1">
    <location>
        <begin position="7"/>
        <end position="27"/>
    </location>
</feature>
<organism evidence="2 3">
    <name type="scientific">Flavobacterium piscinae</name>
    <dbReference type="NCBI Taxonomy" id="2506424"/>
    <lineage>
        <taxon>Bacteria</taxon>
        <taxon>Pseudomonadati</taxon>
        <taxon>Bacteroidota</taxon>
        <taxon>Flavobacteriia</taxon>
        <taxon>Flavobacteriales</taxon>
        <taxon>Flavobacteriaceae</taxon>
        <taxon>Flavobacterium</taxon>
    </lineage>
</organism>
<name>A0A4Q1KV03_9FLAO</name>
<evidence type="ECO:0000313" key="3">
    <source>
        <dbReference type="Proteomes" id="UP000289734"/>
    </source>
</evidence>
<dbReference type="OrthoDB" id="1375605at2"/>
<protein>
    <submittedName>
        <fullName evidence="2">Uncharacterized protein</fullName>
    </submittedName>
</protein>
<keyword evidence="1" id="KW-0472">Membrane</keyword>
<gene>
    <name evidence="2" type="ORF">EQG68_05050</name>
</gene>
<evidence type="ECO:0000256" key="1">
    <source>
        <dbReference type="SAM" id="Phobius"/>
    </source>
</evidence>
<sequence>MDLKRLWFFFGLLKYTIPVFIIHLLLFQLSDLKAAAQNFYWSIPVLYLIYFVFSKIILFLLVQVSTKNFDNVGMTFLVITSAKMAVSYFIVRPILNSPLENTIEKANFFFIFILFLTIETLITIRLLNKKQ</sequence>
<feature type="transmembrane region" description="Helical" evidence="1">
    <location>
        <begin position="107"/>
        <end position="127"/>
    </location>
</feature>
<dbReference type="AlphaFoldDB" id="A0A4Q1KV03"/>
<proteinExistence type="predicted"/>
<dbReference type="EMBL" id="SBKQ01000004">
    <property type="protein sequence ID" value="RXR33595.1"/>
    <property type="molecule type" value="Genomic_DNA"/>
</dbReference>
<keyword evidence="3" id="KW-1185">Reference proteome</keyword>
<keyword evidence="1" id="KW-0812">Transmembrane</keyword>
<accession>A0A4Q1KV03</accession>
<feature type="transmembrane region" description="Helical" evidence="1">
    <location>
        <begin position="74"/>
        <end position="95"/>
    </location>
</feature>
<feature type="transmembrane region" description="Helical" evidence="1">
    <location>
        <begin position="39"/>
        <end position="62"/>
    </location>
</feature>
<dbReference type="Proteomes" id="UP000289734">
    <property type="component" value="Unassembled WGS sequence"/>
</dbReference>
<reference evidence="3" key="1">
    <citation type="submission" date="2019-01" db="EMBL/GenBank/DDBJ databases">
        <title>Cytophagaceae bacterium strain CAR-16.</title>
        <authorList>
            <person name="Chen W.-M."/>
        </authorList>
    </citation>
    <scope>NUCLEOTIDE SEQUENCE [LARGE SCALE GENOMIC DNA]</scope>
    <source>
        <strain evidence="3">ICH-30</strain>
    </source>
</reference>
<comment type="caution">
    <text evidence="2">The sequence shown here is derived from an EMBL/GenBank/DDBJ whole genome shotgun (WGS) entry which is preliminary data.</text>
</comment>
<keyword evidence="1" id="KW-1133">Transmembrane helix</keyword>